<dbReference type="STRING" id="1427518.XSR1_100032"/>
<dbReference type="OrthoDB" id="6626633at2"/>
<dbReference type="Proteomes" id="UP000019202">
    <property type="component" value="Unassembled WGS sequence"/>
</dbReference>
<dbReference type="AlphaFoldDB" id="W1IR85"/>
<dbReference type="EMBL" id="CBXF010000002">
    <property type="protein sequence ID" value="CDL80982.1"/>
    <property type="molecule type" value="Genomic_DNA"/>
</dbReference>
<proteinExistence type="predicted"/>
<comment type="caution">
    <text evidence="1">The sequence shown here is derived from an EMBL/GenBank/DDBJ whole genome shotgun (WGS) entry which is preliminary data.</text>
</comment>
<sequence>MNPAKIKLIESAFSGYNGVMFGVEFENGVSKSLIPFLDQQRICSIMKAETIDGKNMSGAASLSESRELTAKQALEAETKAQPVKPMERTAEKAGVRYSRAELEAVADKGGISALRKIGNDLDVREKSIEAMIESILKIAGE</sequence>
<accession>W1IR85</accession>
<dbReference type="RefSeq" id="WP_038234211.1">
    <property type="nucleotide sequence ID" value="NZ_CAWLWS010000002.1"/>
</dbReference>
<organism evidence="1 2">
    <name type="scientific">Xenorhabdus szentirmaii DSM 16338</name>
    <dbReference type="NCBI Taxonomy" id="1427518"/>
    <lineage>
        <taxon>Bacteria</taxon>
        <taxon>Pseudomonadati</taxon>
        <taxon>Pseudomonadota</taxon>
        <taxon>Gammaproteobacteria</taxon>
        <taxon>Enterobacterales</taxon>
        <taxon>Morganellaceae</taxon>
        <taxon>Xenorhabdus</taxon>
    </lineage>
</organism>
<protein>
    <submittedName>
        <fullName evidence="1">Uncharacterized protein</fullName>
    </submittedName>
</protein>
<gene>
    <name evidence="1" type="ORF">XSR1_100032</name>
</gene>
<reference evidence="1" key="1">
    <citation type="submission" date="2013-11" db="EMBL/GenBank/DDBJ databases">
        <title>Draft genome sequence and annotation of the entomopathogenic bacteria, Xenorhabdus cabanillasi strain JM26 and Xenorhabdus szentirmai strain DSM 16338.</title>
        <authorList>
            <person name="Gualtieri M."/>
            <person name="Ogier J.C."/>
            <person name="Pages S."/>
            <person name="Givaudan A."/>
            <person name="Gaudriault S."/>
        </authorList>
    </citation>
    <scope>NUCLEOTIDE SEQUENCE [LARGE SCALE GENOMIC DNA]</scope>
    <source>
        <strain evidence="1">DSM 16338</strain>
    </source>
</reference>
<keyword evidence="2" id="KW-1185">Reference proteome</keyword>
<evidence type="ECO:0000313" key="1">
    <source>
        <dbReference type="EMBL" id="CDL80982.1"/>
    </source>
</evidence>
<name>W1IR85_9GAMM</name>
<evidence type="ECO:0000313" key="2">
    <source>
        <dbReference type="Proteomes" id="UP000019202"/>
    </source>
</evidence>